<evidence type="ECO:0000313" key="2">
    <source>
        <dbReference type="EMBL" id="RGE57760.1"/>
    </source>
</evidence>
<dbReference type="Proteomes" id="UP000260812">
    <property type="component" value="Unassembled WGS sequence"/>
</dbReference>
<name>A0A3E3I0K5_9FIRM</name>
<dbReference type="AlphaFoldDB" id="A0A3E3I0K5"/>
<dbReference type="InterPro" id="IPR036927">
    <property type="entry name" value="Cyt_c_oxase-like_su1_sf"/>
</dbReference>
<feature type="transmembrane region" description="Helical" evidence="1">
    <location>
        <begin position="70"/>
        <end position="94"/>
    </location>
</feature>
<dbReference type="InterPro" id="IPR021299">
    <property type="entry name" value="DUF2871"/>
</dbReference>
<keyword evidence="1" id="KW-0812">Transmembrane</keyword>
<dbReference type="EMBL" id="QVLV01000014">
    <property type="protein sequence ID" value="RGE57760.1"/>
    <property type="molecule type" value="Genomic_DNA"/>
</dbReference>
<evidence type="ECO:0000313" key="3">
    <source>
        <dbReference type="Proteomes" id="UP000260812"/>
    </source>
</evidence>
<sequence>MRKMLNLSLLYFILAMVCGVFYREFTKINGYEGRTALAFAHVHFMVLGMALFLILALFAKSGGLTEQRSFRIFLVLYNIGLPLMVVMLIIRGIIQVLGIVPAKGADASISGIAGISHIVLAVALGFLFAALKGALPGWERQQMGN</sequence>
<reference evidence="2" key="1">
    <citation type="submission" date="2018-08" db="EMBL/GenBank/DDBJ databases">
        <title>A genome reference for cultivated species of the human gut microbiota.</title>
        <authorList>
            <person name="Zou Y."/>
            <person name="Xue W."/>
            <person name="Luo G."/>
        </authorList>
    </citation>
    <scope>NUCLEOTIDE SEQUENCE [LARGE SCALE GENOMIC DNA]</scope>
    <source>
        <strain evidence="2">TF05-5AC</strain>
    </source>
</reference>
<feature type="transmembrane region" description="Helical" evidence="1">
    <location>
        <begin position="114"/>
        <end position="135"/>
    </location>
</feature>
<gene>
    <name evidence="2" type="ORF">DXC51_18905</name>
</gene>
<dbReference type="GeneID" id="97988884"/>
<accession>A0A3E3I0K5</accession>
<keyword evidence="1" id="KW-1133">Transmembrane helix</keyword>
<dbReference type="Gene3D" id="1.20.210.10">
    <property type="entry name" value="Cytochrome c oxidase-like, subunit I domain"/>
    <property type="match status" value="1"/>
</dbReference>
<dbReference type="SUPFAM" id="SSF81442">
    <property type="entry name" value="Cytochrome c oxidase subunit I-like"/>
    <property type="match status" value="1"/>
</dbReference>
<comment type="caution">
    <text evidence="2">The sequence shown here is derived from an EMBL/GenBank/DDBJ whole genome shotgun (WGS) entry which is preliminary data.</text>
</comment>
<keyword evidence="1" id="KW-0472">Membrane</keyword>
<dbReference type="RefSeq" id="WP_117545175.1">
    <property type="nucleotide sequence ID" value="NZ_JBKUNB010000042.1"/>
</dbReference>
<dbReference type="Pfam" id="PF11070">
    <property type="entry name" value="DUF2871"/>
    <property type="match status" value="1"/>
</dbReference>
<protein>
    <submittedName>
        <fullName evidence="2">DUF2871 domain-containing protein</fullName>
    </submittedName>
</protein>
<feature type="transmembrane region" description="Helical" evidence="1">
    <location>
        <begin position="39"/>
        <end position="58"/>
    </location>
</feature>
<evidence type="ECO:0000256" key="1">
    <source>
        <dbReference type="SAM" id="Phobius"/>
    </source>
</evidence>
<organism evidence="2 3">
    <name type="scientific">Eisenbergiella massiliensis</name>
    <dbReference type="NCBI Taxonomy" id="1720294"/>
    <lineage>
        <taxon>Bacteria</taxon>
        <taxon>Bacillati</taxon>
        <taxon>Bacillota</taxon>
        <taxon>Clostridia</taxon>
        <taxon>Lachnospirales</taxon>
        <taxon>Lachnospiraceae</taxon>
        <taxon>Eisenbergiella</taxon>
    </lineage>
</organism>
<proteinExistence type="predicted"/>
<keyword evidence="3" id="KW-1185">Reference proteome</keyword>